<dbReference type="InterPro" id="IPR003043">
    <property type="entry name" value="Uropor_MeTrfase_CS"/>
</dbReference>
<evidence type="ECO:0000259" key="8">
    <source>
        <dbReference type="Pfam" id="PF11760"/>
    </source>
</evidence>
<proteinExistence type="inferred from homology"/>
<evidence type="ECO:0000256" key="4">
    <source>
        <dbReference type="ARBA" id="ARBA00022679"/>
    </source>
</evidence>
<dbReference type="NCBIfam" id="TIGR01465">
    <property type="entry name" value="cobM_cbiF"/>
    <property type="match status" value="1"/>
</dbReference>
<dbReference type="Gene3D" id="3.40.50.11220">
    <property type="match status" value="1"/>
</dbReference>
<dbReference type="InterPro" id="IPR014776">
    <property type="entry name" value="4pyrrole_Mease_sub2"/>
</dbReference>
<dbReference type="SUPFAM" id="SSF159664">
    <property type="entry name" value="CobE/GbiG C-terminal domain-like"/>
    <property type="match status" value="1"/>
</dbReference>
<dbReference type="Pfam" id="PF11761">
    <property type="entry name" value="CbiG_mid"/>
    <property type="match status" value="1"/>
</dbReference>
<feature type="domain" description="Tetrapyrrole methylase" evidence="6">
    <location>
        <begin position="365"/>
        <end position="569"/>
    </location>
</feature>
<feature type="domain" description="CobE/GbiG C-terminal" evidence="7">
    <location>
        <begin position="232"/>
        <end position="353"/>
    </location>
</feature>
<evidence type="ECO:0000256" key="2">
    <source>
        <dbReference type="ARBA" id="ARBA00005879"/>
    </source>
</evidence>
<dbReference type="PANTHER" id="PTHR47036:SF1">
    <property type="entry name" value="COBALT-FACTOR III C(17)-METHYLTRANSFERASE-RELATED"/>
    <property type="match status" value="1"/>
</dbReference>
<keyword evidence="11" id="KW-1185">Reference proteome</keyword>
<dbReference type="GO" id="GO:0046026">
    <property type="term" value="F:precorrin-4 C11-methyltransferase activity"/>
    <property type="evidence" value="ECO:0007669"/>
    <property type="project" value="InterPro"/>
</dbReference>
<dbReference type="CDD" id="cd11641">
    <property type="entry name" value="Precorrin-4_C11-MT"/>
    <property type="match status" value="1"/>
</dbReference>
<evidence type="ECO:0000313" key="11">
    <source>
        <dbReference type="Proteomes" id="UP000320300"/>
    </source>
</evidence>
<dbReference type="UniPathway" id="UPA00148"/>
<dbReference type="AlphaFoldDB" id="A0A521BY40"/>
<dbReference type="RefSeq" id="WP_221931287.1">
    <property type="nucleotide sequence ID" value="NZ_CBCSJO010000004.1"/>
</dbReference>
<evidence type="ECO:0000259" key="7">
    <source>
        <dbReference type="Pfam" id="PF01890"/>
    </source>
</evidence>
<reference evidence="10 11" key="1">
    <citation type="submission" date="2017-05" db="EMBL/GenBank/DDBJ databases">
        <authorList>
            <person name="Varghese N."/>
            <person name="Submissions S."/>
        </authorList>
    </citation>
    <scope>NUCLEOTIDE SEQUENCE [LARGE SCALE GENOMIC DNA]</scope>
    <source>
        <strain evidence="10 11">DSM 19036</strain>
    </source>
</reference>
<comment type="pathway">
    <text evidence="1">Cofactor biosynthesis; adenosylcobalamin biosynthesis.</text>
</comment>
<dbReference type="InterPro" id="IPR021745">
    <property type="entry name" value="CbiG_mid"/>
</dbReference>
<dbReference type="Pfam" id="PF01890">
    <property type="entry name" value="CbiG_C"/>
    <property type="match status" value="1"/>
</dbReference>
<dbReference type="PROSITE" id="PS00839">
    <property type="entry name" value="SUMT_1"/>
    <property type="match status" value="1"/>
</dbReference>
<accession>A0A521BY40</accession>
<dbReference type="SUPFAM" id="SSF159672">
    <property type="entry name" value="CbiG N-terminal domain-like"/>
    <property type="match status" value="1"/>
</dbReference>
<name>A0A521BY40_9SPHI</name>
<evidence type="ECO:0000256" key="5">
    <source>
        <dbReference type="ARBA" id="ARBA00022691"/>
    </source>
</evidence>
<dbReference type="Pfam" id="PF11760">
    <property type="entry name" value="CbiG_N"/>
    <property type="match status" value="1"/>
</dbReference>
<dbReference type="InterPro" id="IPR038029">
    <property type="entry name" value="GbiG_N_sf"/>
</dbReference>
<protein>
    <submittedName>
        <fullName evidence="10">Precorrin-4 C11-methyltransferase</fullName>
    </submittedName>
</protein>
<dbReference type="Gene3D" id="3.30.420.180">
    <property type="entry name" value="CobE/GbiG C-terminal domain"/>
    <property type="match status" value="1"/>
</dbReference>
<dbReference type="GO" id="GO:0032259">
    <property type="term" value="P:methylation"/>
    <property type="evidence" value="ECO:0007669"/>
    <property type="project" value="UniProtKB-KW"/>
</dbReference>
<dbReference type="Pfam" id="PF00590">
    <property type="entry name" value="TP_methylase"/>
    <property type="match status" value="1"/>
</dbReference>
<keyword evidence="3 10" id="KW-0489">Methyltransferase</keyword>
<keyword evidence="4 10" id="KW-0808">Transferase</keyword>
<evidence type="ECO:0000259" key="6">
    <source>
        <dbReference type="Pfam" id="PF00590"/>
    </source>
</evidence>
<dbReference type="InterPro" id="IPR035996">
    <property type="entry name" value="4pyrrol_Methylase_sf"/>
</dbReference>
<dbReference type="InterPro" id="IPR036518">
    <property type="entry name" value="CobE/GbiG_C_sf"/>
</dbReference>
<dbReference type="SUPFAM" id="SSF53790">
    <property type="entry name" value="Tetrapyrrole methylase"/>
    <property type="match status" value="1"/>
</dbReference>
<dbReference type="InterPro" id="IPR006362">
    <property type="entry name" value="Cbl_synth_CobM/CibF"/>
</dbReference>
<evidence type="ECO:0000313" key="10">
    <source>
        <dbReference type="EMBL" id="SMO51965.1"/>
    </source>
</evidence>
<dbReference type="InterPro" id="IPR021744">
    <property type="entry name" value="CbiG_N"/>
</dbReference>
<dbReference type="PANTHER" id="PTHR47036">
    <property type="entry name" value="COBALT-FACTOR III C(17)-METHYLTRANSFERASE-RELATED"/>
    <property type="match status" value="1"/>
</dbReference>
<feature type="domain" description="Cobalamin synthesis G N-terminal" evidence="8">
    <location>
        <begin position="54"/>
        <end position="134"/>
    </location>
</feature>
<dbReference type="InterPro" id="IPR014777">
    <property type="entry name" value="4pyrrole_Mease_sub1"/>
</dbReference>
<sequence>MMIKEEKVCVIAFTDSGLAVGRIIQNEFQRSKLYTTRETAWSKDVLKLENLDELLKDKFQRFDVWIFVGALGICVRSIAPYIQDKLTDPAVINIDEQGTFVQSVLSGHAGGANELTKRLSRVLQAQAVITTSSDLQEIWSLDLLAKKFGWSAAHTATLNQAVSIFVNNRPTALVLKVKDAGTAYLEKTKPAFADIYHDLSEVDQAQYELLIYVGYELFESAITALSFYPACLSLGTGCSKDIEPVLFEEKLLKLLSNENIAYQSIAVITSVDIKAAEQAYVHIASKYHWDFKTFPAADLATMPLANPSDVVLEKIGIQGVSESSSALAANTTSWLVEKTKAEVSSGKMFTHAVCLISAFERKGQIAIVGAGPGAPELITVRGKELLEAADCILYAGSLVPEELTNIAKPGAMVRNSAAMTLEEQVELMDLMYQQGKLIVRLHSGDPSIYGAIQEQMTIFDERNYDYFIVPGISSFQAAAAYLRSEFTIPEVAQTIILTRGEGNTPMPEHEKLEEMAKLRATMCIFLSAGIIKKVEAQLLQHYPPETPVAVLFRVSWKDEKVWTGKLDELSRIIKENKLTRTVLVIVGEAIGARKNRSWLYGDNWHHIFRKKDNIIAENENSVTNKII</sequence>
<dbReference type="InterPro" id="IPR051810">
    <property type="entry name" value="Precorrin_MeTrfase"/>
</dbReference>
<evidence type="ECO:0000256" key="1">
    <source>
        <dbReference type="ARBA" id="ARBA00004953"/>
    </source>
</evidence>
<dbReference type="InterPro" id="IPR002750">
    <property type="entry name" value="CobE/GbiG_C"/>
</dbReference>
<gene>
    <name evidence="10" type="ORF">SAMN06265348_10358</name>
</gene>
<dbReference type="Proteomes" id="UP000320300">
    <property type="component" value="Unassembled WGS sequence"/>
</dbReference>
<dbReference type="InterPro" id="IPR000878">
    <property type="entry name" value="4pyrrol_Mease"/>
</dbReference>
<comment type="similarity">
    <text evidence="2">Belongs to the precorrin methyltransferase family.</text>
</comment>
<dbReference type="Gene3D" id="3.40.1010.10">
    <property type="entry name" value="Cobalt-precorrin-4 Transmethylase, Domain 1"/>
    <property type="match status" value="1"/>
</dbReference>
<feature type="domain" description="Cobalamin biosynthesis central region" evidence="9">
    <location>
        <begin position="139"/>
        <end position="218"/>
    </location>
</feature>
<evidence type="ECO:0000259" key="9">
    <source>
        <dbReference type="Pfam" id="PF11761"/>
    </source>
</evidence>
<organism evidence="10 11">
    <name type="scientific">Pedobacter westerhofensis</name>
    <dbReference type="NCBI Taxonomy" id="425512"/>
    <lineage>
        <taxon>Bacteria</taxon>
        <taxon>Pseudomonadati</taxon>
        <taxon>Bacteroidota</taxon>
        <taxon>Sphingobacteriia</taxon>
        <taxon>Sphingobacteriales</taxon>
        <taxon>Sphingobacteriaceae</taxon>
        <taxon>Pedobacter</taxon>
    </lineage>
</organism>
<keyword evidence="5" id="KW-0949">S-adenosyl-L-methionine</keyword>
<dbReference type="EMBL" id="FXTN01000003">
    <property type="protein sequence ID" value="SMO51965.1"/>
    <property type="molecule type" value="Genomic_DNA"/>
</dbReference>
<evidence type="ECO:0000256" key="3">
    <source>
        <dbReference type="ARBA" id="ARBA00022603"/>
    </source>
</evidence>
<dbReference type="GO" id="GO:0009236">
    <property type="term" value="P:cobalamin biosynthetic process"/>
    <property type="evidence" value="ECO:0007669"/>
    <property type="project" value="UniProtKB-UniPathway"/>
</dbReference>
<dbReference type="Gene3D" id="3.30.950.10">
    <property type="entry name" value="Methyltransferase, Cobalt-precorrin-4 Transmethylase, Domain 2"/>
    <property type="match status" value="1"/>
</dbReference>